<dbReference type="AlphaFoldDB" id="A0A914C670"/>
<evidence type="ECO:0000313" key="2">
    <source>
        <dbReference type="Proteomes" id="UP000887540"/>
    </source>
</evidence>
<dbReference type="InterPro" id="IPR023210">
    <property type="entry name" value="NADP_OxRdtase_dom"/>
</dbReference>
<proteinExistence type="predicted"/>
<dbReference type="PRINTS" id="PR00069">
    <property type="entry name" value="ALDKETRDTASE"/>
</dbReference>
<dbReference type="InterPro" id="IPR018170">
    <property type="entry name" value="Aldo/ket_reductase_CS"/>
</dbReference>
<keyword evidence="2" id="KW-1185">Reference proteome</keyword>
<dbReference type="GO" id="GO:0016491">
    <property type="term" value="F:oxidoreductase activity"/>
    <property type="evidence" value="ECO:0007669"/>
    <property type="project" value="InterPro"/>
</dbReference>
<sequence>TIGFNAQGPDPTQCKPALIPHIDTWRVLEKYYKLGKFKAIGISNFNQKQIQDLYDQAEIKPHNLQVECHILLPQKELFEFAKKLGISFTSYATMGSPGRPSKNPDEPNPTEVPLVVELAKKYNKTPSQILLRQMIQRGIAVIPKSTNPERLRQNSDIFDFELTQEDLTKFNEIKLHKWLFQSFWESFAKHHPYFPFNGY</sequence>
<dbReference type="PROSITE" id="PS00063">
    <property type="entry name" value="ALDOKETO_REDUCTASE_3"/>
    <property type="match status" value="1"/>
</dbReference>
<feature type="domain" description="NADP-dependent oxidoreductase" evidence="1">
    <location>
        <begin position="21"/>
        <end position="173"/>
    </location>
</feature>
<dbReference type="WBParaSite" id="ACRNAN_Path_373.g1421.t1">
    <property type="protein sequence ID" value="ACRNAN_Path_373.g1421.t1"/>
    <property type="gene ID" value="ACRNAN_Path_373.g1421"/>
</dbReference>
<dbReference type="InterPro" id="IPR036812">
    <property type="entry name" value="NAD(P)_OxRdtase_dom_sf"/>
</dbReference>
<name>A0A914C670_9BILA</name>
<dbReference type="PANTHER" id="PTHR11732">
    <property type="entry name" value="ALDO/KETO REDUCTASE"/>
    <property type="match status" value="1"/>
</dbReference>
<accession>A0A914C670</accession>
<dbReference type="Gene3D" id="3.20.20.100">
    <property type="entry name" value="NADP-dependent oxidoreductase domain"/>
    <property type="match status" value="1"/>
</dbReference>
<dbReference type="PROSITE" id="PS00062">
    <property type="entry name" value="ALDOKETO_REDUCTASE_2"/>
    <property type="match status" value="1"/>
</dbReference>
<dbReference type="Pfam" id="PF00248">
    <property type="entry name" value="Aldo_ket_red"/>
    <property type="match status" value="1"/>
</dbReference>
<reference evidence="3" key="1">
    <citation type="submission" date="2022-11" db="UniProtKB">
        <authorList>
            <consortium name="WormBaseParasite"/>
        </authorList>
    </citation>
    <scope>IDENTIFICATION</scope>
</reference>
<dbReference type="InterPro" id="IPR020471">
    <property type="entry name" value="AKR"/>
</dbReference>
<dbReference type="Proteomes" id="UP000887540">
    <property type="component" value="Unplaced"/>
</dbReference>
<organism evidence="2 3">
    <name type="scientific">Acrobeloides nanus</name>
    <dbReference type="NCBI Taxonomy" id="290746"/>
    <lineage>
        <taxon>Eukaryota</taxon>
        <taxon>Metazoa</taxon>
        <taxon>Ecdysozoa</taxon>
        <taxon>Nematoda</taxon>
        <taxon>Chromadorea</taxon>
        <taxon>Rhabditida</taxon>
        <taxon>Tylenchina</taxon>
        <taxon>Cephalobomorpha</taxon>
        <taxon>Cephaloboidea</taxon>
        <taxon>Cephalobidae</taxon>
        <taxon>Acrobeloides</taxon>
    </lineage>
</organism>
<evidence type="ECO:0000313" key="3">
    <source>
        <dbReference type="WBParaSite" id="ACRNAN_Path_373.g1421.t1"/>
    </source>
</evidence>
<protein>
    <submittedName>
        <fullName evidence="3">NADP-dependent oxidoreductase domain-containing protein</fullName>
    </submittedName>
</protein>
<dbReference type="SUPFAM" id="SSF51430">
    <property type="entry name" value="NAD(P)-linked oxidoreductase"/>
    <property type="match status" value="1"/>
</dbReference>
<evidence type="ECO:0000259" key="1">
    <source>
        <dbReference type="Pfam" id="PF00248"/>
    </source>
</evidence>